<feature type="coiled-coil region" evidence="9">
    <location>
        <begin position="142"/>
        <end position="169"/>
    </location>
</feature>
<feature type="region of interest" description="Disordered" evidence="10">
    <location>
        <begin position="1"/>
        <end position="52"/>
    </location>
</feature>
<dbReference type="EC" id="2.7.7.49" evidence="1"/>
<evidence type="ECO:0000256" key="4">
    <source>
        <dbReference type="ARBA" id="ARBA00022695"/>
    </source>
</evidence>
<gene>
    <name evidence="12" type="ORF">PF008_g21985</name>
</gene>
<dbReference type="InterPro" id="IPR043128">
    <property type="entry name" value="Rev_trsase/Diguanyl_cyclase"/>
</dbReference>
<dbReference type="AlphaFoldDB" id="A0A6G0QV05"/>
<dbReference type="PROSITE" id="PS50878">
    <property type="entry name" value="RT_POL"/>
    <property type="match status" value="1"/>
</dbReference>
<proteinExistence type="predicted"/>
<dbReference type="PANTHER" id="PTHR37984:SF5">
    <property type="entry name" value="PROTEIN NYNRIN-LIKE"/>
    <property type="match status" value="1"/>
</dbReference>
<dbReference type="SUPFAM" id="SSF50630">
    <property type="entry name" value="Acid proteases"/>
    <property type="match status" value="1"/>
</dbReference>
<dbReference type="EMBL" id="QXFY01002030">
    <property type="protein sequence ID" value="KAE9304368.1"/>
    <property type="molecule type" value="Genomic_DNA"/>
</dbReference>
<dbReference type="PANTHER" id="PTHR37984">
    <property type="entry name" value="PROTEIN CBG26694"/>
    <property type="match status" value="1"/>
</dbReference>
<evidence type="ECO:0000256" key="3">
    <source>
        <dbReference type="ARBA" id="ARBA00022679"/>
    </source>
</evidence>
<dbReference type="GO" id="GO:0004519">
    <property type="term" value="F:endonuclease activity"/>
    <property type="evidence" value="ECO:0007669"/>
    <property type="project" value="UniProtKB-KW"/>
</dbReference>
<evidence type="ECO:0000256" key="5">
    <source>
        <dbReference type="ARBA" id="ARBA00022722"/>
    </source>
</evidence>
<evidence type="ECO:0000256" key="9">
    <source>
        <dbReference type="SAM" id="Coils"/>
    </source>
</evidence>
<keyword evidence="9" id="KW-0175">Coiled coil</keyword>
<keyword evidence="4" id="KW-0548">Nucleotidyltransferase</keyword>
<dbReference type="InterPro" id="IPR000477">
    <property type="entry name" value="RT_dom"/>
</dbReference>
<feature type="compositionally biased region" description="Basic and acidic residues" evidence="10">
    <location>
        <begin position="1103"/>
        <end position="1137"/>
    </location>
</feature>
<dbReference type="Gene3D" id="3.30.70.270">
    <property type="match status" value="2"/>
</dbReference>
<dbReference type="GO" id="GO:0008233">
    <property type="term" value="F:peptidase activity"/>
    <property type="evidence" value="ECO:0007669"/>
    <property type="project" value="UniProtKB-KW"/>
</dbReference>
<keyword evidence="6" id="KW-0255">Endonuclease</keyword>
<evidence type="ECO:0000256" key="2">
    <source>
        <dbReference type="ARBA" id="ARBA00022670"/>
    </source>
</evidence>
<protein>
    <recommendedName>
        <fullName evidence="1">RNA-directed DNA polymerase</fullName>
        <ecNumber evidence="1">2.7.7.49</ecNumber>
    </recommendedName>
</protein>
<dbReference type="FunFam" id="3.30.70.270:FF:000020">
    <property type="entry name" value="Transposon Tf2-6 polyprotein-like Protein"/>
    <property type="match status" value="1"/>
</dbReference>
<dbReference type="InterPro" id="IPR041373">
    <property type="entry name" value="RT_RNaseH"/>
</dbReference>
<comment type="caution">
    <text evidence="12">The sequence shown here is derived from an EMBL/GenBank/DDBJ whole genome shotgun (WGS) entry which is preliminary data.</text>
</comment>
<keyword evidence="5" id="KW-0540">Nuclease</keyword>
<keyword evidence="8" id="KW-0695">RNA-directed DNA polymerase</keyword>
<accession>A0A6G0QV05</accession>
<keyword evidence="7" id="KW-0378">Hydrolase</keyword>
<dbReference type="Proteomes" id="UP000486351">
    <property type="component" value="Unassembled WGS sequence"/>
</dbReference>
<sequence length="1156" mass="126776">MAGVHRLTRSNDQVEDDEEDKEHDGSFPAAVAAAGARMDEELTEKDDGRARRYVATVRPAMAALRFVRADRKESATEEGGATSTHDVSAAEEGGGMADSETDVPESDTGGAKVVTPSGRLDPAPIRLGEELSDEQLHAFGIMAKVRSAVKQAKREMKRQRAERVRHKKKPAVDEVDKAVEALNHERRRRRKQQAVDARAVMARRRQVSALERRDLTSAQISLVQRTRRGSAVQTTDEVDVAADDGLPTATMTVDDERVAIKLDSGARYSVAGTNWMQKGERLSKEAPVDRIEGIGGFLLDVVGVWAFTMRNAYGQVVEVEACVIEGCADEFLVGVDFMRRHQANLDFACNEVRYFDHNELMVIPFRTVGVGGDAKVAAVRLVRQSKLVRSAVTPIEVAVAAPDGEEVVFMPTRRCGTVMLAATVTTVKNGRAWVPTINVHGGRTKLPAKKELGTWVPVDADMQVLALSGALDADKLNEWLAALGDSETPLDNEDEVSMGSEDPGDQKLILKLLRAYRRVSEDTSTCPPVTALDVEHHIDTGKEKPIMLKHRRQAHAEDAIIEDNVTKMLQAGVIEEGNGAWGFPVVLVRKKDGEVRFCVDYRALNKITRCDVYPLPRIDETLEALGGARLFTTLDLKSGYWQIGVAPEDRDKTAFTTKQGLYRFVRMPFGLMNAPSTFQRMMNGVLRGLTWSTCLVYLDDIVVYTCGGIERHVVELATVMELLAAAGLTLKLKKCVFAATAMEYLGHELSSEGVRPVERLVTAVQEFPRPRDPVEVKRFVHLAGYYRKFIAAFGSIVAPMTRLLKKDSEWEWTEDQEFAFERVKAALTTRPLLAYPNFKLPFRLVTDASTTGLGACLMQDQGRGWQPLAFASKVNSSAEANYSITELECLAVVWSVKLFRPYLYGRAFTIITDHAALEWLMTRPNLAGRLHRWSLTLQEYEFEILYRPGTTNVVADALSRAPAVVKVVAGRKRKRGRPDSEQETKAEEGELPTTAEVKEAEEYDRRMTGKPAAAIIPDEGTTVSGRADARTPVTASADAATPGAEAPPVATGAPGGDHLNATGDHGNDEPTHDLSEGETNTLVRAVGEDSPRVGLADPTGGVHDAKDGGSDSRGNRDHYEQSSSDDRWSVDTRRQEASRGSSGDAAEGARTGLEYG</sequence>
<feature type="region of interest" description="Disordered" evidence="10">
    <location>
        <begin position="971"/>
        <end position="1156"/>
    </location>
</feature>
<evidence type="ECO:0000256" key="7">
    <source>
        <dbReference type="ARBA" id="ARBA00022801"/>
    </source>
</evidence>
<dbReference type="GO" id="GO:0006508">
    <property type="term" value="P:proteolysis"/>
    <property type="evidence" value="ECO:0007669"/>
    <property type="project" value="UniProtKB-KW"/>
</dbReference>
<dbReference type="Pfam" id="PF00078">
    <property type="entry name" value="RVT_1"/>
    <property type="match status" value="1"/>
</dbReference>
<dbReference type="Pfam" id="PF17917">
    <property type="entry name" value="RT_RNaseH"/>
    <property type="match status" value="1"/>
</dbReference>
<name>A0A6G0QV05_9STRA</name>
<evidence type="ECO:0000259" key="11">
    <source>
        <dbReference type="PROSITE" id="PS50878"/>
    </source>
</evidence>
<dbReference type="FunFam" id="3.10.20.370:FF:000001">
    <property type="entry name" value="Retrovirus-related Pol polyprotein from transposon 17.6-like protein"/>
    <property type="match status" value="1"/>
</dbReference>
<evidence type="ECO:0000313" key="12">
    <source>
        <dbReference type="EMBL" id="KAE9304368.1"/>
    </source>
</evidence>
<dbReference type="SUPFAM" id="SSF56672">
    <property type="entry name" value="DNA/RNA polymerases"/>
    <property type="match status" value="1"/>
</dbReference>
<feature type="region of interest" description="Disordered" evidence="10">
    <location>
        <begin position="65"/>
        <end position="124"/>
    </location>
</feature>
<feature type="compositionally biased region" description="Basic and acidic residues" evidence="10">
    <location>
        <begin position="1065"/>
        <end position="1075"/>
    </location>
</feature>
<evidence type="ECO:0000256" key="1">
    <source>
        <dbReference type="ARBA" id="ARBA00012493"/>
    </source>
</evidence>
<feature type="compositionally biased region" description="Basic and acidic residues" evidence="10">
    <location>
        <begin position="37"/>
        <end position="50"/>
    </location>
</feature>
<evidence type="ECO:0000256" key="10">
    <source>
        <dbReference type="SAM" id="MobiDB-lite"/>
    </source>
</evidence>
<reference evidence="12 13" key="1">
    <citation type="submission" date="2018-09" db="EMBL/GenBank/DDBJ databases">
        <title>Genomic investigation of the strawberry pathogen Phytophthora fragariae indicates pathogenicity is determined by transcriptional variation in three key races.</title>
        <authorList>
            <person name="Adams T.M."/>
            <person name="Armitage A.D."/>
            <person name="Sobczyk M.K."/>
            <person name="Bates H.J."/>
            <person name="Dunwell J.M."/>
            <person name="Nellist C.F."/>
            <person name="Harrison R.J."/>
        </authorList>
    </citation>
    <scope>NUCLEOTIDE SEQUENCE [LARGE SCALE GENOMIC DNA]</scope>
    <source>
        <strain evidence="12 13">NOV-77</strain>
    </source>
</reference>
<dbReference type="InterPro" id="IPR021109">
    <property type="entry name" value="Peptidase_aspartic_dom_sf"/>
</dbReference>
<keyword evidence="2" id="KW-0645">Protease</keyword>
<dbReference type="CDD" id="cd01647">
    <property type="entry name" value="RT_LTR"/>
    <property type="match status" value="1"/>
</dbReference>
<feature type="compositionally biased region" description="Basic and acidic residues" evidence="10">
    <location>
        <begin position="977"/>
        <end position="988"/>
    </location>
</feature>
<dbReference type="CDD" id="cd09274">
    <property type="entry name" value="RNase_HI_RT_Ty3"/>
    <property type="match status" value="1"/>
</dbReference>
<dbReference type="InterPro" id="IPR050951">
    <property type="entry name" value="Retrovirus_Pol_polyprotein"/>
</dbReference>
<evidence type="ECO:0000256" key="8">
    <source>
        <dbReference type="ARBA" id="ARBA00022918"/>
    </source>
</evidence>
<keyword evidence="3" id="KW-0808">Transferase</keyword>
<evidence type="ECO:0000313" key="13">
    <source>
        <dbReference type="Proteomes" id="UP000486351"/>
    </source>
</evidence>
<dbReference type="FunFam" id="3.10.10.10:FF:000007">
    <property type="entry name" value="Retrovirus-related Pol polyprotein from transposon 17.6-like Protein"/>
    <property type="match status" value="1"/>
</dbReference>
<feature type="domain" description="Reverse transcriptase" evidence="11">
    <location>
        <begin position="569"/>
        <end position="749"/>
    </location>
</feature>
<dbReference type="Gene3D" id="3.10.10.10">
    <property type="entry name" value="HIV Type 1 Reverse Transcriptase, subunit A, domain 1"/>
    <property type="match status" value="1"/>
</dbReference>
<dbReference type="GO" id="GO:0003964">
    <property type="term" value="F:RNA-directed DNA polymerase activity"/>
    <property type="evidence" value="ECO:0007669"/>
    <property type="project" value="UniProtKB-KW"/>
</dbReference>
<organism evidence="12 13">
    <name type="scientific">Phytophthora fragariae</name>
    <dbReference type="NCBI Taxonomy" id="53985"/>
    <lineage>
        <taxon>Eukaryota</taxon>
        <taxon>Sar</taxon>
        <taxon>Stramenopiles</taxon>
        <taxon>Oomycota</taxon>
        <taxon>Peronosporomycetes</taxon>
        <taxon>Peronosporales</taxon>
        <taxon>Peronosporaceae</taxon>
        <taxon>Phytophthora</taxon>
    </lineage>
</organism>
<dbReference type="Gene3D" id="2.40.70.10">
    <property type="entry name" value="Acid Proteases"/>
    <property type="match status" value="1"/>
</dbReference>
<feature type="compositionally biased region" description="Basic and acidic residues" evidence="10">
    <location>
        <begin position="996"/>
        <end position="1007"/>
    </location>
</feature>
<evidence type="ECO:0000256" key="6">
    <source>
        <dbReference type="ARBA" id="ARBA00022759"/>
    </source>
</evidence>
<dbReference type="InterPro" id="IPR043502">
    <property type="entry name" value="DNA/RNA_pol_sf"/>
</dbReference>